<proteinExistence type="predicted"/>
<keyword evidence="4" id="KW-1185">Reference proteome</keyword>
<sequence>MADTLNNNTNLNFQLITYIILHDISFICSFITSYPLYFSYLIFFSRYFIKLISFISPLFIATIFLSLILTTTTATTNALPQLKLSILQTLIYKLKSNLYEVNGDENDREFEDFEIYKTVFECTLAIDSVPICSEGDGEISLMKKKKILENSDLDELGIEKISENSDHGCRKNEDEISDTDKLGFEMTLENSVHGEWRNEASVNDVGTESLGFEKTPESYVHGSRRNEAEINGTVTDKICSEKIPENSVHGGRRNEAIVNGRDSDKLIYEKSPEVSAHGGRSNEATNSDTLSFEKPPETSVHGGRGNEARNYVTLGFEKSPEVSVNGGRRNEATTTSYDALGFEKTPETSVHGGRTNEATNNDTLGFEKIPVNSVHDGWRNEAKITDAGSGNLGIEKTPENSVHGGGRNVTDTDKYSNLKIDVTATDLDELKRRKSYEKLLEQLNRFEEFTVKIESKPDSEKVTSELLKHETGPVRRVCSLQEAIDHSSDDNDIFSRNSVRSSSWRSNSSSIVNGYELVNEKEWRKTLACKLFEERHNSRGGEEGMDSLWEGFECDYSKSRNEIVMKKKNNNNNEGIFSDEDEDEEMSNGHLCCLQALKFSTRKMNLGMGKPNIVKIAKAMKGFGWLHHVKKNKKIS</sequence>
<name>A0AAD8KT02_TARER</name>
<keyword evidence="2" id="KW-1133">Transmembrane helix</keyword>
<dbReference type="Proteomes" id="UP001229421">
    <property type="component" value="Unassembled WGS sequence"/>
</dbReference>
<keyword evidence="2" id="KW-0812">Transmembrane</keyword>
<protein>
    <submittedName>
        <fullName evidence="3">Uncharacterized protein</fullName>
    </submittedName>
</protein>
<feature type="region of interest" description="Disordered" evidence="1">
    <location>
        <begin position="272"/>
        <end position="306"/>
    </location>
</feature>
<comment type="caution">
    <text evidence="3">The sequence shown here is derived from an EMBL/GenBank/DDBJ whole genome shotgun (WGS) entry which is preliminary data.</text>
</comment>
<reference evidence="3" key="1">
    <citation type="journal article" date="2023" name="bioRxiv">
        <title>Improved chromosome-level genome assembly for marigold (Tagetes erecta).</title>
        <authorList>
            <person name="Jiang F."/>
            <person name="Yuan L."/>
            <person name="Wang S."/>
            <person name="Wang H."/>
            <person name="Xu D."/>
            <person name="Wang A."/>
            <person name="Fan W."/>
        </authorList>
    </citation>
    <scope>NUCLEOTIDE SEQUENCE</scope>
    <source>
        <strain evidence="3">WSJ</strain>
        <tissue evidence="3">Leaf</tissue>
    </source>
</reference>
<evidence type="ECO:0000256" key="1">
    <source>
        <dbReference type="SAM" id="MobiDB-lite"/>
    </source>
</evidence>
<evidence type="ECO:0000256" key="2">
    <source>
        <dbReference type="SAM" id="Phobius"/>
    </source>
</evidence>
<feature type="transmembrane region" description="Helical" evidence="2">
    <location>
        <begin position="15"/>
        <end position="36"/>
    </location>
</feature>
<dbReference type="PANTHER" id="PTHR36760">
    <property type="entry name" value="ACIDIC LEUCINE-RICH NUCLEAR PHOSPHOPROTEIN 32 FAMILY B PROTEIN"/>
    <property type="match status" value="1"/>
</dbReference>
<evidence type="ECO:0000313" key="4">
    <source>
        <dbReference type="Proteomes" id="UP001229421"/>
    </source>
</evidence>
<evidence type="ECO:0000313" key="3">
    <source>
        <dbReference type="EMBL" id="KAK1428488.1"/>
    </source>
</evidence>
<accession>A0AAD8KT02</accession>
<dbReference type="EMBL" id="JAUHHV010000004">
    <property type="protein sequence ID" value="KAK1428488.1"/>
    <property type="molecule type" value="Genomic_DNA"/>
</dbReference>
<feature type="transmembrane region" description="Helical" evidence="2">
    <location>
        <begin position="48"/>
        <end position="69"/>
    </location>
</feature>
<keyword evidence="2" id="KW-0472">Membrane</keyword>
<dbReference type="PANTHER" id="PTHR36760:SF4">
    <property type="match status" value="1"/>
</dbReference>
<organism evidence="3 4">
    <name type="scientific">Tagetes erecta</name>
    <name type="common">African marigold</name>
    <dbReference type="NCBI Taxonomy" id="13708"/>
    <lineage>
        <taxon>Eukaryota</taxon>
        <taxon>Viridiplantae</taxon>
        <taxon>Streptophyta</taxon>
        <taxon>Embryophyta</taxon>
        <taxon>Tracheophyta</taxon>
        <taxon>Spermatophyta</taxon>
        <taxon>Magnoliopsida</taxon>
        <taxon>eudicotyledons</taxon>
        <taxon>Gunneridae</taxon>
        <taxon>Pentapetalae</taxon>
        <taxon>asterids</taxon>
        <taxon>campanulids</taxon>
        <taxon>Asterales</taxon>
        <taxon>Asteraceae</taxon>
        <taxon>Asteroideae</taxon>
        <taxon>Heliantheae alliance</taxon>
        <taxon>Tageteae</taxon>
        <taxon>Tagetes</taxon>
    </lineage>
</organism>
<feature type="region of interest" description="Disordered" evidence="1">
    <location>
        <begin position="389"/>
        <end position="413"/>
    </location>
</feature>
<dbReference type="AlphaFoldDB" id="A0AAD8KT02"/>
<gene>
    <name evidence="3" type="ORF">QVD17_17323</name>
</gene>